<dbReference type="GO" id="GO:0000160">
    <property type="term" value="P:phosphorelay signal transduction system"/>
    <property type="evidence" value="ECO:0007669"/>
    <property type="project" value="InterPro"/>
</dbReference>
<accession>A0A258D149</accession>
<dbReference type="Pfam" id="PF00072">
    <property type="entry name" value="Response_reg"/>
    <property type="match status" value="1"/>
</dbReference>
<dbReference type="PANTHER" id="PTHR44591">
    <property type="entry name" value="STRESS RESPONSE REGULATOR PROTEIN 1"/>
    <property type="match status" value="1"/>
</dbReference>
<evidence type="ECO:0000259" key="3">
    <source>
        <dbReference type="PROSITE" id="PS50110"/>
    </source>
</evidence>
<reference evidence="4 5" key="1">
    <citation type="submission" date="2017-03" db="EMBL/GenBank/DDBJ databases">
        <title>Lifting the veil on microbial sulfur biogeochemistry in mining wastewaters.</title>
        <authorList>
            <person name="Kantor R.S."/>
            <person name="Colenbrander Nelson T."/>
            <person name="Marshall S."/>
            <person name="Bennett D."/>
            <person name="Apte S."/>
            <person name="Camacho D."/>
            <person name="Thomas B.C."/>
            <person name="Warren L.A."/>
            <person name="Banfield J.F."/>
        </authorList>
    </citation>
    <scope>NUCLEOTIDE SEQUENCE [LARGE SCALE GENOMIC DNA]</scope>
    <source>
        <strain evidence="4">32-67-7</strain>
    </source>
</reference>
<dbReference type="Gene3D" id="3.40.50.2300">
    <property type="match status" value="1"/>
</dbReference>
<evidence type="ECO:0000256" key="2">
    <source>
        <dbReference type="PROSITE-ProRule" id="PRU00169"/>
    </source>
</evidence>
<dbReference type="AlphaFoldDB" id="A0A258D149"/>
<organism evidence="4 5">
    <name type="scientific">Caulobacter vibrioides</name>
    <name type="common">Caulobacter crescentus</name>
    <dbReference type="NCBI Taxonomy" id="155892"/>
    <lineage>
        <taxon>Bacteria</taxon>
        <taxon>Pseudomonadati</taxon>
        <taxon>Pseudomonadota</taxon>
        <taxon>Alphaproteobacteria</taxon>
        <taxon>Caulobacterales</taxon>
        <taxon>Caulobacteraceae</taxon>
        <taxon>Caulobacter</taxon>
    </lineage>
</organism>
<dbReference type="InterPro" id="IPR011006">
    <property type="entry name" value="CheY-like_superfamily"/>
</dbReference>
<dbReference type="SUPFAM" id="SSF52172">
    <property type="entry name" value="CheY-like"/>
    <property type="match status" value="1"/>
</dbReference>
<comment type="caution">
    <text evidence="4">The sequence shown here is derived from an EMBL/GenBank/DDBJ whole genome shotgun (WGS) entry which is preliminary data.</text>
</comment>
<dbReference type="SMART" id="SM00448">
    <property type="entry name" value="REC"/>
    <property type="match status" value="1"/>
</dbReference>
<gene>
    <name evidence="4" type="ORF">B7Z12_14975</name>
</gene>
<protein>
    <submittedName>
        <fullName evidence="4">Chemotaxis protein CheY</fullName>
    </submittedName>
</protein>
<evidence type="ECO:0000256" key="1">
    <source>
        <dbReference type="ARBA" id="ARBA00022553"/>
    </source>
</evidence>
<dbReference type="PANTHER" id="PTHR44591:SF24">
    <property type="entry name" value="PROTEIN-GLUTAMATE METHYLESTERASE_PROTEIN-GLUTAMINE GLUTAMINASE 1"/>
    <property type="match status" value="1"/>
</dbReference>
<feature type="domain" description="Response regulatory" evidence="3">
    <location>
        <begin position="1"/>
        <end position="111"/>
    </location>
</feature>
<dbReference type="PROSITE" id="PS50110">
    <property type="entry name" value="RESPONSE_REGULATORY"/>
    <property type="match status" value="1"/>
</dbReference>
<evidence type="ECO:0000313" key="4">
    <source>
        <dbReference type="EMBL" id="OYX01043.1"/>
    </source>
</evidence>
<dbReference type="EMBL" id="NCDQ01000270">
    <property type="protein sequence ID" value="OYX01043.1"/>
    <property type="molecule type" value="Genomic_DNA"/>
</dbReference>
<dbReference type="InterPro" id="IPR001789">
    <property type="entry name" value="Sig_transdc_resp-reg_receiver"/>
</dbReference>
<dbReference type="Proteomes" id="UP000215616">
    <property type="component" value="Unassembled WGS sequence"/>
</dbReference>
<feature type="modified residue" description="4-aspartylphosphate" evidence="2">
    <location>
        <position position="50"/>
    </location>
</feature>
<sequence>MLVVEDELFVAMLVEDLLSDLGCAVIGPAASAREAVAAAEANGFDLALLDVNLGDGETSFRAAEILRERGVPFAFITGYGDQGVRPDLRDAPILSKPIDPRQLAKVIARLGEA</sequence>
<proteinExistence type="predicted"/>
<evidence type="ECO:0000313" key="5">
    <source>
        <dbReference type="Proteomes" id="UP000215616"/>
    </source>
</evidence>
<name>A0A258D149_CAUVI</name>
<dbReference type="InterPro" id="IPR050595">
    <property type="entry name" value="Bact_response_regulator"/>
</dbReference>
<keyword evidence="1 2" id="KW-0597">Phosphoprotein</keyword>